<dbReference type="RefSeq" id="WP_120800184.1">
    <property type="nucleotide sequence ID" value="NZ_RBXL01000002.1"/>
</dbReference>
<accession>A0A495ULE3</accession>
<dbReference type="PANTHER" id="PTHR35531">
    <property type="entry name" value="INNER MEMBRANE PROTEIN YBCI-RELATED"/>
    <property type="match status" value="1"/>
</dbReference>
<name>A0A495ULE3_9GAMM</name>
<dbReference type="OrthoDB" id="5459053at2"/>
<gene>
    <name evidence="2" type="ORF">BDD21_5400</name>
</gene>
<dbReference type="PANTHER" id="PTHR35531:SF1">
    <property type="entry name" value="INNER MEMBRANE PROTEIN YBCI-RELATED"/>
    <property type="match status" value="1"/>
</dbReference>
<keyword evidence="3" id="KW-1185">Reference proteome</keyword>
<feature type="transmembrane region" description="Helical" evidence="1">
    <location>
        <begin position="73"/>
        <end position="100"/>
    </location>
</feature>
<dbReference type="Proteomes" id="UP000274556">
    <property type="component" value="Unassembled WGS sequence"/>
</dbReference>
<keyword evidence="1" id="KW-0812">Transmembrane</keyword>
<evidence type="ECO:0000256" key="1">
    <source>
        <dbReference type="SAM" id="Phobius"/>
    </source>
</evidence>
<sequence>MLTPTHLVTAQSAYLAVCAASGNPPAISESLVALAAAMLPDLDSRQSYIGRLVPPLSTWVGTRFGHRTLTHSLAAQVVVLTIAWWLIPTGYFIALAAGWISHSIADMMTRSGVCWFWPSLARCVLPGNPRYRMEVLGQGELWFLLVMVGFGLVMMPLAQRAEGTTGLIRSAIGDIGNARKDFDADKGRLRFTITIRGRDNISYADISGTYRVIGPWREDGFLIATPTGPRSACRGTACDWYADHADLTRAGHQITTSFTLSAEVATGDALRAALAPLTADEIYLIGDFIAPESKAALPTVLISGDQVTLFYATPKMLDAWDKRALIAVELTVQARHAPGVDPGQLGPIGPAAPTIDPRIMRWLE</sequence>
<evidence type="ECO:0000313" key="3">
    <source>
        <dbReference type="Proteomes" id="UP000274556"/>
    </source>
</evidence>
<keyword evidence="1" id="KW-1133">Transmembrane helix</keyword>
<dbReference type="Pfam" id="PF04307">
    <property type="entry name" value="YdjM"/>
    <property type="match status" value="1"/>
</dbReference>
<reference evidence="2 3" key="1">
    <citation type="submission" date="2018-10" db="EMBL/GenBank/DDBJ databases">
        <title>Genomic Encyclopedia of Archaeal and Bacterial Type Strains, Phase II (KMG-II): from individual species to whole genera.</title>
        <authorList>
            <person name="Goeker M."/>
        </authorList>
    </citation>
    <scope>NUCLEOTIDE SEQUENCE [LARGE SCALE GENOMIC DNA]</scope>
    <source>
        <strain evidence="2 3">DSM 235</strain>
    </source>
</reference>
<comment type="caution">
    <text evidence="2">The sequence shown here is derived from an EMBL/GenBank/DDBJ whole genome shotgun (WGS) entry which is preliminary data.</text>
</comment>
<dbReference type="EMBL" id="RBXL01000002">
    <property type="protein sequence ID" value="RKT37889.1"/>
    <property type="molecule type" value="Genomic_DNA"/>
</dbReference>
<organism evidence="2 3">
    <name type="scientific">Thiocapsa rosea</name>
    <dbReference type="NCBI Taxonomy" id="69360"/>
    <lineage>
        <taxon>Bacteria</taxon>
        <taxon>Pseudomonadati</taxon>
        <taxon>Pseudomonadota</taxon>
        <taxon>Gammaproteobacteria</taxon>
        <taxon>Chromatiales</taxon>
        <taxon>Chromatiaceae</taxon>
        <taxon>Thiocapsa</taxon>
    </lineage>
</organism>
<proteinExistence type="predicted"/>
<dbReference type="InterPro" id="IPR007404">
    <property type="entry name" value="YdjM-like"/>
</dbReference>
<dbReference type="AlphaFoldDB" id="A0A495ULE3"/>
<evidence type="ECO:0000313" key="2">
    <source>
        <dbReference type="EMBL" id="RKT37889.1"/>
    </source>
</evidence>
<keyword evidence="1" id="KW-0472">Membrane</keyword>
<feature type="transmembrane region" description="Helical" evidence="1">
    <location>
        <begin position="141"/>
        <end position="158"/>
    </location>
</feature>
<protein>
    <submittedName>
        <fullName evidence="2">Inner membrane protein</fullName>
    </submittedName>
</protein>